<dbReference type="RefSeq" id="WP_379721998.1">
    <property type="nucleotide sequence ID" value="NZ_JBHSMS010000040.1"/>
</dbReference>
<proteinExistence type="predicted"/>
<dbReference type="Proteomes" id="UP001596031">
    <property type="component" value="Unassembled WGS sequence"/>
</dbReference>
<keyword evidence="3" id="KW-1185">Reference proteome</keyword>
<sequence length="266" mass="29108">MSDDARKGASTSANLPALTRQVSELVLAGSLGHAEEAFSQAADEHGDYAVTEVLATLPPQVTALHLAGFDGGKTSLATLLVPPKAWADSLAYMAATWPDNMIEDDPERIAEGLFNHVHGVVYATEDEDRRHELLMEASATDHGATVFAILWSLAPKEILEVAGEIIAKGRYVTGQTSSDSDIVPMAIDLAKASEDGWERSLIELFPEFRHSAEMADAEFPDDPDEDPDFQQRSTRDLLYRLRKQVPSVRTMPRRSTRKSIGSDIFS</sequence>
<name>A0ABW0PHW4_9BURK</name>
<organism evidence="2 3">
    <name type="scientific">Massilia jejuensis</name>
    <dbReference type="NCBI Taxonomy" id="648894"/>
    <lineage>
        <taxon>Bacteria</taxon>
        <taxon>Pseudomonadati</taxon>
        <taxon>Pseudomonadota</taxon>
        <taxon>Betaproteobacteria</taxon>
        <taxon>Burkholderiales</taxon>
        <taxon>Oxalobacteraceae</taxon>
        <taxon>Telluria group</taxon>
        <taxon>Massilia</taxon>
    </lineage>
</organism>
<dbReference type="EMBL" id="JBHSMS010000040">
    <property type="protein sequence ID" value="MFC5512110.1"/>
    <property type="molecule type" value="Genomic_DNA"/>
</dbReference>
<evidence type="ECO:0000256" key="1">
    <source>
        <dbReference type="SAM" id="MobiDB-lite"/>
    </source>
</evidence>
<evidence type="ECO:0000313" key="3">
    <source>
        <dbReference type="Proteomes" id="UP001596031"/>
    </source>
</evidence>
<feature type="region of interest" description="Disordered" evidence="1">
    <location>
        <begin position="246"/>
        <end position="266"/>
    </location>
</feature>
<reference evidence="3" key="1">
    <citation type="journal article" date="2019" name="Int. J. Syst. Evol. Microbiol.">
        <title>The Global Catalogue of Microorganisms (GCM) 10K type strain sequencing project: providing services to taxonomists for standard genome sequencing and annotation.</title>
        <authorList>
            <consortium name="The Broad Institute Genomics Platform"/>
            <consortium name="The Broad Institute Genome Sequencing Center for Infectious Disease"/>
            <person name="Wu L."/>
            <person name="Ma J."/>
        </authorList>
    </citation>
    <scope>NUCLEOTIDE SEQUENCE [LARGE SCALE GENOMIC DNA]</scope>
    <source>
        <strain evidence="3">CCUG 38813</strain>
    </source>
</reference>
<accession>A0ABW0PHW4</accession>
<gene>
    <name evidence="2" type="ORF">ACFPOU_13365</name>
</gene>
<protein>
    <submittedName>
        <fullName evidence="2">Uncharacterized protein</fullName>
    </submittedName>
</protein>
<comment type="caution">
    <text evidence="2">The sequence shown here is derived from an EMBL/GenBank/DDBJ whole genome shotgun (WGS) entry which is preliminary data.</text>
</comment>
<evidence type="ECO:0000313" key="2">
    <source>
        <dbReference type="EMBL" id="MFC5512110.1"/>
    </source>
</evidence>